<dbReference type="Proteomes" id="UP001163821">
    <property type="component" value="Unassembled WGS sequence"/>
</dbReference>
<sequence>MKNFKTLAVNRYTTKKYDSTKRISEELVEELKEVLWLSPSSINSQPWRFTFIANPTLKNELAEYSFHNEEKVKDASHIVVFSVIDDVAVFEKQIAKNLPEGAIAYYNKNIKPGPEDQIKNWMAHQVYLSLGFFLSACAHMGIDSTPMEGIDKPAYNNLLKLDGYRTLFAVALGYRDTGDSNQPVIKPKSRLDRDQVVFSVD</sequence>
<dbReference type="AlphaFoldDB" id="A0AA41Y3Z0"/>
<dbReference type="Gene3D" id="3.40.109.10">
    <property type="entry name" value="NADH Oxidase"/>
    <property type="match status" value="1"/>
</dbReference>
<reference evidence="5" key="1">
    <citation type="submission" date="2022-10" db="EMBL/GenBank/DDBJ databases">
        <title>Gaoshiqiia sediminis gen. nov., sp. nov., isolated from coastal sediment.</title>
        <authorList>
            <person name="Yu W.X."/>
            <person name="Mu D.S."/>
            <person name="Du J.Z."/>
            <person name="Liang Y.Q."/>
        </authorList>
    </citation>
    <scope>NUCLEOTIDE SEQUENCE</scope>
    <source>
        <strain evidence="5">A06</strain>
    </source>
</reference>
<dbReference type="InterPro" id="IPR029479">
    <property type="entry name" value="Nitroreductase"/>
</dbReference>
<dbReference type="Pfam" id="PF00881">
    <property type="entry name" value="Nitroreductase"/>
    <property type="match status" value="1"/>
</dbReference>
<comment type="caution">
    <text evidence="5">The sequence shown here is derived from an EMBL/GenBank/DDBJ whole genome shotgun (WGS) entry which is preliminary data.</text>
</comment>
<gene>
    <name evidence="5" type="ORF">N2K84_09795</name>
</gene>
<evidence type="ECO:0000259" key="4">
    <source>
        <dbReference type="Pfam" id="PF00881"/>
    </source>
</evidence>
<comment type="similarity">
    <text evidence="1">Belongs to the nitroreductase family.</text>
</comment>
<dbReference type="EMBL" id="JAPAAF010000011">
    <property type="protein sequence ID" value="MCW0483021.1"/>
    <property type="molecule type" value="Genomic_DNA"/>
</dbReference>
<dbReference type="SUPFAM" id="SSF55469">
    <property type="entry name" value="FMN-dependent nitroreductase-like"/>
    <property type="match status" value="1"/>
</dbReference>
<evidence type="ECO:0000313" key="6">
    <source>
        <dbReference type="Proteomes" id="UP001163821"/>
    </source>
</evidence>
<keyword evidence="3" id="KW-0560">Oxidoreductase</keyword>
<dbReference type="PANTHER" id="PTHR43673">
    <property type="entry name" value="NAD(P)H NITROREDUCTASE YDGI-RELATED"/>
    <property type="match status" value="1"/>
</dbReference>
<evidence type="ECO:0000256" key="2">
    <source>
        <dbReference type="ARBA" id="ARBA00022857"/>
    </source>
</evidence>
<keyword evidence="6" id="KW-1185">Reference proteome</keyword>
<accession>A0AA41Y3Z0</accession>
<dbReference type="PANTHER" id="PTHR43673:SF10">
    <property type="entry name" value="NADH DEHYDROGENASE_NAD(P)H NITROREDUCTASE XCC3605-RELATED"/>
    <property type="match status" value="1"/>
</dbReference>
<keyword evidence="2" id="KW-0521">NADP</keyword>
<evidence type="ECO:0000256" key="1">
    <source>
        <dbReference type="ARBA" id="ARBA00007118"/>
    </source>
</evidence>
<organism evidence="5 6">
    <name type="scientific">Gaoshiqia sediminis</name>
    <dbReference type="NCBI Taxonomy" id="2986998"/>
    <lineage>
        <taxon>Bacteria</taxon>
        <taxon>Pseudomonadati</taxon>
        <taxon>Bacteroidota</taxon>
        <taxon>Bacteroidia</taxon>
        <taxon>Marinilabiliales</taxon>
        <taxon>Prolixibacteraceae</taxon>
        <taxon>Gaoshiqia</taxon>
    </lineage>
</organism>
<feature type="domain" description="Nitroreductase" evidence="4">
    <location>
        <begin position="9"/>
        <end position="174"/>
    </location>
</feature>
<dbReference type="InterPro" id="IPR000415">
    <property type="entry name" value="Nitroreductase-like"/>
</dbReference>
<name>A0AA41Y3Z0_9BACT</name>
<dbReference type="RefSeq" id="WP_282591623.1">
    <property type="nucleotide sequence ID" value="NZ_JAPAAF010000011.1"/>
</dbReference>
<dbReference type="InterPro" id="IPR033878">
    <property type="entry name" value="NfsB-like"/>
</dbReference>
<evidence type="ECO:0000256" key="3">
    <source>
        <dbReference type="ARBA" id="ARBA00023002"/>
    </source>
</evidence>
<dbReference type="GO" id="GO:0016491">
    <property type="term" value="F:oxidoreductase activity"/>
    <property type="evidence" value="ECO:0007669"/>
    <property type="project" value="UniProtKB-KW"/>
</dbReference>
<dbReference type="CDD" id="cd02149">
    <property type="entry name" value="NfsB-like"/>
    <property type="match status" value="1"/>
</dbReference>
<protein>
    <submittedName>
        <fullName evidence="5">NAD(P)H-dependent oxidoreductase</fullName>
    </submittedName>
</protein>
<proteinExistence type="inferred from homology"/>
<evidence type="ECO:0000313" key="5">
    <source>
        <dbReference type="EMBL" id="MCW0483021.1"/>
    </source>
</evidence>